<protein>
    <submittedName>
        <fullName evidence="2">Energy-coupling factor transporter ATP-binding protein EcfA2</fullName>
    </submittedName>
</protein>
<dbReference type="GO" id="GO:0005524">
    <property type="term" value="F:ATP binding"/>
    <property type="evidence" value="ECO:0007669"/>
    <property type="project" value="UniProtKB-KW"/>
</dbReference>
<reference evidence="2 3" key="1">
    <citation type="submission" date="2024-06" db="EMBL/GenBank/DDBJ databases">
        <title>Genomic Encyclopedia of Type Strains, Phase IV (KMG-IV): sequencing the most valuable type-strain genomes for metagenomic binning, comparative biology and taxonomic classification.</title>
        <authorList>
            <person name="Goeker M."/>
        </authorList>
    </citation>
    <scope>NUCLEOTIDE SEQUENCE [LARGE SCALE GENOMIC DNA]</scope>
    <source>
        <strain evidence="2 3">DSM 27865</strain>
    </source>
</reference>
<sequence length="562" mass="63377">MKNLRFQSLLLLSKKEKAARKIAFDPKATVILGENDTGKSSLIKAIYATFGADPAVVHPDWKSLGVTSVVEFDVDDVPYRLLRSSNIFALFAQDGTKLWSVSGVTSNLAPRLAEILGIELRMQSREGEFVIPPPAYFFSPFYVDQDAGWQRNWNSFASMQQFEKYRQSLALFHAGIRPNEYYAAQAAKIEADRAKAELSKERDALGRAAKRLQVGRKMLVFDLKPEEFGDRIDELTRRASALREKQDEVKVKLAALYSTRAMLVEQINIASASLAELDADFAFLRKSPDAEIACPTCGTLHQNDFMNKFSLIADVDACRSFLLESRQELDGVEQQIDVEKQRFGSFAQDIDAIEGVLNETKGDVRLRDILESESERLVDEAFTDERREIDLAVGEREGAAEAASAVMKSYSDRKREKSIKDFFADKLHRFALHLEVPTLPDSFFKSLYANPPETGSDQPRALLAYYYAFAHTVWEYSSALTAPLVIDSPVQQDQDPANAERIMQFAVDNVPKGMQLILGSVRLHNASYAGRRIELVDKRRLLRAEEFDAVHQKIEPLLNRLL</sequence>
<organism evidence="2 3">
    <name type="scientific">Aquamicrobium terrae</name>
    <dbReference type="NCBI Taxonomy" id="1324945"/>
    <lineage>
        <taxon>Bacteria</taxon>
        <taxon>Pseudomonadati</taxon>
        <taxon>Pseudomonadota</taxon>
        <taxon>Alphaproteobacteria</taxon>
        <taxon>Hyphomicrobiales</taxon>
        <taxon>Phyllobacteriaceae</taxon>
        <taxon>Aquamicrobium</taxon>
    </lineage>
</organism>
<comment type="caution">
    <text evidence="2">The sequence shown here is derived from an EMBL/GenBank/DDBJ whole genome shotgun (WGS) entry which is preliminary data.</text>
</comment>
<keyword evidence="1" id="KW-0175">Coiled coil</keyword>
<keyword evidence="2" id="KW-0067">ATP-binding</keyword>
<dbReference type="RefSeq" id="WP_354197667.1">
    <property type="nucleotide sequence ID" value="NZ_JBEPML010000016.1"/>
</dbReference>
<dbReference type="SUPFAM" id="SSF52540">
    <property type="entry name" value="P-loop containing nucleoside triphosphate hydrolases"/>
    <property type="match status" value="1"/>
</dbReference>
<dbReference type="Proteomes" id="UP001549076">
    <property type="component" value="Unassembled WGS sequence"/>
</dbReference>
<feature type="coiled-coil region" evidence="1">
    <location>
        <begin position="184"/>
        <end position="252"/>
    </location>
</feature>
<name>A0ABV2N3I8_9HYPH</name>
<evidence type="ECO:0000256" key="1">
    <source>
        <dbReference type="SAM" id="Coils"/>
    </source>
</evidence>
<keyword evidence="2" id="KW-0547">Nucleotide-binding</keyword>
<dbReference type="Gene3D" id="3.40.50.300">
    <property type="entry name" value="P-loop containing nucleotide triphosphate hydrolases"/>
    <property type="match status" value="1"/>
</dbReference>
<evidence type="ECO:0000313" key="3">
    <source>
        <dbReference type="Proteomes" id="UP001549076"/>
    </source>
</evidence>
<keyword evidence="3" id="KW-1185">Reference proteome</keyword>
<evidence type="ECO:0000313" key="2">
    <source>
        <dbReference type="EMBL" id="MET3793625.1"/>
    </source>
</evidence>
<accession>A0ABV2N3I8</accession>
<proteinExistence type="predicted"/>
<dbReference type="EMBL" id="JBEPML010000016">
    <property type="protein sequence ID" value="MET3793625.1"/>
    <property type="molecule type" value="Genomic_DNA"/>
</dbReference>
<gene>
    <name evidence="2" type="ORF">ABID37_003863</name>
</gene>
<dbReference type="InterPro" id="IPR027417">
    <property type="entry name" value="P-loop_NTPase"/>
</dbReference>